<feature type="compositionally biased region" description="Basic and acidic residues" evidence="3">
    <location>
        <begin position="1047"/>
        <end position="1063"/>
    </location>
</feature>
<dbReference type="PANTHER" id="PTHR32083:SF48">
    <property type="entry name" value="TRANS-GOLGI NETWORK-LOCALIZED SYP41-INTERACTING PROTEIN 1"/>
    <property type="match status" value="1"/>
</dbReference>
<evidence type="ECO:0000256" key="3">
    <source>
        <dbReference type="SAM" id="MobiDB-lite"/>
    </source>
</evidence>
<feature type="coiled-coil region" evidence="2">
    <location>
        <begin position="208"/>
        <end position="260"/>
    </location>
</feature>
<feature type="region of interest" description="Disordered" evidence="3">
    <location>
        <begin position="1150"/>
        <end position="1173"/>
    </location>
</feature>
<dbReference type="EnsemblMetazoa" id="CLYHEMT011098.1">
    <property type="protein sequence ID" value="CLYHEMP011098.1"/>
    <property type="gene ID" value="CLYHEMG011098"/>
</dbReference>
<proteinExistence type="predicted"/>
<name>A0A7M5UJH0_9CNID</name>
<feature type="coiled-coil region" evidence="2">
    <location>
        <begin position="62"/>
        <end position="89"/>
    </location>
</feature>
<feature type="compositionally biased region" description="Basic and acidic residues" evidence="3">
    <location>
        <begin position="163"/>
        <end position="174"/>
    </location>
</feature>
<dbReference type="Proteomes" id="UP000594262">
    <property type="component" value="Unplaced"/>
</dbReference>
<reference evidence="4" key="1">
    <citation type="submission" date="2021-01" db="UniProtKB">
        <authorList>
            <consortium name="EnsemblMetazoa"/>
        </authorList>
    </citation>
    <scope>IDENTIFICATION</scope>
</reference>
<accession>A0A7M5UJH0</accession>
<evidence type="ECO:0000313" key="4">
    <source>
        <dbReference type="EnsemblMetazoa" id="CLYHEMP011098.1"/>
    </source>
</evidence>
<protein>
    <submittedName>
        <fullName evidence="4">Uncharacterized protein</fullName>
    </submittedName>
</protein>
<dbReference type="AlphaFoldDB" id="A0A7M5UJH0"/>
<feature type="coiled-coil region" evidence="2">
    <location>
        <begin position="484"/>
        <end position="567"/>
    </location>
</feature>
<keyword evidence="5" id="KW-1185">Reference proteome</keyword>
<keyword evidence="1 2" id="KW-0175">Coiled coil</keyword>
<feature type="coiled-coil region" evidence="2">
    <location>
        <begin position="348"/>
        <end position="450"/>
    </location>
</feature>
<feature type="compositionally biased region" description="Polar residues" evidence="3">
    <location>
        <begin position="150"/>
        <end position="160"/>
    </location>
</feature>
<dbReference type="GO" id="GO:0005856">
    <property type="term" value="C:cytoskeleton"/>
    <property type="evidence" value="ECO:0007669"/>
    <property type="project" value="TreeGrafter"/>
</dbReference>
<evidence type="ECO:0000256" key="2">
    <source>
        <dbReference type="SAM" id="Coils"/>
    </source>
</evidence>
<sequence>MLSKHQISSREVIQNYIAGYESPASDSSFESTSAGNEYVQNILSNDGAQRPNTSKYSTDNILLSLVEQVQNVKNEYQSLHKKVATDEAERKDLVKCLTTSVNLLATNQNSSNTWQTCFNEVRSEIEEIRKGHQDTRELMAEVLKILPNVSSENCDSNNPPCESRSKSEAGKIDEESISTEAESAEKENQLQIKVHDLTDQIGVKQQEIANHVAEKQLLEGTLKTMEQDLAEKDQQISPEVKKTQDEISKIELEKSKILEASSNQERKLQESIFNLKVDLKSSQSAMEILKRDFLKQTDSMMNEQSEKLSSKHEFEKKQLEATITAKERHLNEAILSIQHEAESTSRELFQANLDKQRFQDQLEKLNERCHVQAVAYIRRTGELTADLEQLSAELAKCKEDHRIALAEIAKTKDIEISQVREEHQITLDILKQRADEIGILSEKLRQAEEQNNIKLSKQSQLSDDLKKALEDGRVAMETITQRFEQQLEEAAKQHQVDMSSIKNERHQLSSALSQCKKDHEEAIEITQQQSSDIESYKEEIQQLADRINDLENRNKDLTRENSSLDTSNENKKYVMKLNSLKMSLDKAQRLMELNIMPSSAPSKGTSIHKTDSESASVSSVSISNSIHFGARPTVSHVDVENMRQSISRLASTYRLDSETEFAIQQMIASVLDLTKYRTSDTFIPGDNECSTTPGSQLNVDNCAPLSNTASVTENIESTTEFSANITDCSDSNSKCTGLKSAGDSKSSLTRHSVKNVDDYEPTTSSKLLLSGTGADLTESTQSFVQATESDPRYINASAPPHEACTLHSTKSSAVMLKTVASESLEFDIVIEVPITSPEVANMDPASPIYYHTGSSDLLRQLNSKTELPIDRDSQASIEPYMLAGMSSRTAFNAMDDEEDDSFEIISTFTTSGQSKCLTKEKSSLANDCQSTIADRNHQIVSAFHTDSQVSIETYMSSLTNVKVCSPVPSQAAVPIAKVVSTEDKHNLVKSYGKITSAPVTVPAITDIPPPEDDSTSVKTPRFSPQERALREKKLIECQRQMFREYYEDKRRQEEEERKQKGDGSDTSDSDCESPTTSQQNIYEASPSFHNTMKRTYSRSSSRLSCVASNNTLERYRPSTSQTVLENITEQDETAELVDSSPVKPQATQAIDHTRSSSSLLARSESHTTPAEPTHYLYGSLSGQRIRRMKKSPEQIAEFEANRARLRKEMLACRKETRNFLDELSDL</sequence>
<evidence type="ECO:0000256" key="1">
    <source>
        <dbReference type="ARBA" id="ARBA00023054"/>
    </source>
</evidence>
<organism evidence="4 5">
    <name type="scientific">Clytia hemisphaerica</name>
    <dbReference type="NCBI Taxonomy" id="252671"/>
    <lineage>
        <taxon>Eukaryota</taxon>
        <taxon>Metazoa</taxon>
        <taxon>Cnidaria</taxon>
        <taxon>Hydrozoa</taxon>
        <taxon>Hydroidolina</taxon>
        <taxon>Leptothecata</taxon>
        <taxon>Obeliida</taxon>
        <taxon>Clytiidae</taxon>
        <taxon>Clytia</taxon>
    </lineage>
</organism>
<dbReference type="PANTHER" id="PTHR32083">
    <property type="entry name" value="CILIA AND FLAGELLA-ASSOCIATED PROTEIN 58-RELATED"/>
    <property type="match status" value="1"/>
</dbReference>
<feature type="region of interest" description="Disordered" evidence="3">
    <location>
        <begin position="1002"/>
        <end position="1030"/>
    </location>
</feature>
<evidence type="ECO:0000313" key="5">
    <source>
        <dbReference type="Proteomes" id="UP000594262"/>
    </source>
</evidence>
<feature type="region of interest" description="Disordered" evidence="3">
    <location>
        <begin position="1047"/>
        <end position="1104"/>
    </location>
</feature>
<feature type="region of interest" description="Disordered" evidence="3">
    <location>
        <begin position="150"/>
        <end position="174"/>
    </location>
</feature>
<feature type="compositionally biased region" description="Polar residues" evidence="3">
    <location>
        <begin position="1072"/>
        <end position="1090"/>
    </location>
</feature>